<name>A0A454XM24_PRIPA</name>
<dbReference type="Pfam" id="PF02268">
    <property type="entry name" value="TFIIA_gamma_N"/>
    <property type="match status" value="1"/>
</dbReference>
<dbReference type="OrthoDB" id="586585at2759"/>
<evidence type="ECO:0000256" key="2">
    <source>
        <dbReference type="ARBA" id="ARBA00007675"/>
    </source>
</evidence>
<dbReference type="GO" id="GO:0005672">
    <property type="term" value="C:transcription factor TFIIA complex"/>
    <property type="evidence" value="ECO:0000318"/>
    <property type="project" value="GO_Central"/>
</dbReference>
<evidence type="ECO:0000256" key="3">
    <source>
        <dbReference type="ARBA" id="ARBA00023015"/>
    </source>
</evidence>
<dbReference type="SUPFAM" id="SSF47396">
    <property type="entry name" value="Transcription factor IIA (TFIIA), alpha-helical domain"/>
    <property type="match status" value="1"/>
</dbReference>
<dbReference type="CDD" id="cd10145">
    <property type="entry name" value="TFIIA_gamma_N"/>
    <property type="match status" value="1"/>
</dbReference>
<keyword evidence="5 6" id="KW-0539">Nucleus</keyword>
<keyword evidence="4 6" id="KW-0804">Transcription</keyword>
<dbReference type="InterPro" id="IPR015872">
    <property type="entry name" value="TFIIA_gsu_N"/>
</dbReference>
<dbReference type="OMA" id="ACDGRQT"/>
<comment type="subcellular location">
    <subcellularLocation>
        <location evidence="1 6">Nucleus</location>
    </subcellularLocation>
</comment>
<dbReference type="Gene3D" id="1.10.287.190">
    <property type="entry name" value="Transcription factor IIA gamma subunit, alpha-helical domain"/>
    <property type="match status" value="1"/>
</dbReference>
<evidence type="ECO:0000256" key="6">
    <source>
        <dbReference type="PIRNR" id="PIRNR009415"/>
    </source>
</evidence>
<organism evidence="7 8">
    <name type="scientific">Pristionchus pacificus</name>
    <name type="common">Parasitic nematode worm</name>
    <dbReference type="NCBI Taxonomy" id="54126"/>
    <lineage>
        <taxon>Eukaryota</taxon>
        <taxon>Metazoa</taxon>
        <taxon>Ecdysozoa</taxon>
        <taxon>Nematoda</taxon>
        <taxon>Chromadorea</taxon>
        <taxon>Rhabditida</taxon>
        <taxon>Rhabditina</taxon>
        <taxon>Diplogasteromorpha</taxon>
        <taxon>Diplogasteroidea</taxon>
        <taxon>Neodiplogasteridae</taxon>
        <taxon>Pristionchus</taxon>
    </lineage>
</organism>
<evidence type="ECO:0000313" key="7">
    <source>
        <dbReference type="EnsemblMetazoa" id="PPA00701.1"/>
    </source>
</evidence>
<keyword evidence="3 6" id="KW-0805">Transcription regulation</keyword>
<protein>
    <recommendedName>
        <fullName evidence="6">Transcription initiation factor IIA subunit 2</fullName>
    </recommendedName>
</protein>
<reference evidence="8" key="1">
    <citation type="journal article" date="2008" name="Nat. Genet.">
        <title>The Pristionchus pacificus genome provides a unique perspective on nematode lifestyle and parasitism.</title>
        <authorList>
            <person name="Dieterich C."/>
            <person name="Clifton S.W."/>
            <person name="Schuster L.N."/>
            <person name="Chinwalla A."/>
            <person name="Delehaunty K."/>
            <person name="Dinkelacker I."/>
            <person name="Fulton L."/>
            <person name="Fulton R."/>
            <person name="Godfrey J."/>
            <person name="Minx P."/>
            <person name="Mitreva M."/>
            <person name="Roeseler W."/>
            <person name="Tian H."/>
            <person name="Witte H."/>
            <person name="Yang S.P."/>
            <person name="Wilson R.K."/>
            <person name="Sommer R.J."/>
        </authorList>
    </citation>
    <scope>NUCLEOTIDE SEQUENCE [LARGE SCALE GENOMIC DNA]</scope>
    <source>
        <strain evidence="8">PS312</strain>
    </source>
</reference>
<dbReference type="Gene3D" id="2.30.18.10">
    <property type="entry name" value="Transcription factor IIA (TFIIA), beta-barrel domain"/>
    <property type="match status" value="1"/>
</dbReference>
<proteinExistence type="inferred from homology"/>
<dbReference type="InterPro" id="IPR015871">
    <property type="entry name" value="TFIIA_gsu_C"/>
</dbReference>
<dbReference type="EnsemblMetazoa" id="PPA00701.1">
    <property type="protein sequence ID" value="PPA00701.1"/>
    <property type="gene ID" value="WBGene00090255"/>
</dbReference>
<gene>
    <name evidence="7" type="primary">WBGene00090255</name>
</gene>
<keyword evidence="8" id="KW-1185">Reference proteome</keyword>
<dbReference type="GO" id="GO:0017025">
    <property type="term" value="F:TBP-class protein binding"/>
    <property type="evidence" value="ECO:0000318"/>
    <property type="project" value="GO_Central"/>
</dbReference>
<accession>A0A8R1U2P3</accession>
<evidence type="ECO:0000256" key="4">
    <source>
        <dbReference type="ARBA" id="ARBA00023163"/>
    </source>
</evidence>
<sequence>MATTEYQLYRETTMGMALTEVLDQMIEDHLIPKTLAMKVLGTFDKNMNKALAQRAKTKYQFKADKLVAYRYCDNVWTFVMADIEFRDYYRTLDGKHPRVKFVACDGRMAITGVPAPH</sequence>
<dbReference type="SUPFAM" id="SSF50784">
    <property type="entry name" value="Transcription factor IIA (TFIIA), beta-barrel domain"/>
    <property type="match status" value="1"/>
</dbReference>
<dbReference type="Pfam" id="PF02751">
    <property type="entry name" value="TFIIA_gamma_C"/>
    <property type="match status" value="1"/>
</dbReference>
<dbReference type="PIRSF" id="PIRSF009415">
    <property type="entry name" value="Hum_TFIIA_gamma"/>
    <property type="match status" value="1"/>
</dbReference>
<dbReference type="InterPro" id="IPR003194">
    <property type="entry name" value="TFIIA_gsu"/>
</dbReference>
<evidence type="ECO:0000256" key="1">
    <source>
        <dbReference type="ARBA" id="ARBA00004123"/>
    </source>
</evidence>
<dbReference type="GO" id="GO:0051123">
    <property type="term" value="P:RNA polymerase II preinitiation complex assembly"/>
    <property type="evidence" value="ECO:0000318"/>
    <property type="project" value="GO_Central"/>
</dbReference>
<dbReference type="GO" id="GO:0016251">
    <property type="term" value="F:RNA polymerase II general transcription initiation factor activity"/>
    <property type="evidence" value="ECO:0000318"/>
    <property type="project" value="GO_Central"/>
</dbReference>
<evidence type="ECO:0000313" key="8">
    <source>
        <dbReference type="Proteomes" id="UP000005239"/>
    </source>
</evidence>
<comment type="similarity">
    <text evidence="2 6">Belongs to the TFIIA subunit 2 family.</text>
</comment>
<dbReference type="CDD" id="cd10014">
    <property type="entry name" value="TFIIA_gamma_C"/>
    <property type="match status" value="1"/>
</dbReference>
<dbReference type="InterPro" id="IPR009083">
    <property type="entry name" value="TFIIA_a-hlx"/>
</dbReference>
<dbReference type="PANTHER" id="PTHR10966">
    <property type="entry name" value="TRANSCRIPTION INITIATION FACTOR IIA SUBUNIT 2"/>
    <property type="match status" value="1"/>
</dbReference>
<reference evidence="7" key="2">
    <citation type="submission" date="2022-06" db="UniProtKB">
        <authorList>
            <consortium name="EnsemblMetazoa"/>
        </authorList>
    </citation>
    <scope>IDENTIFICATION</scope>
    <source>
        <strain evidence="7">PS312</strain>
    </source>
</reference>
<dbReference type="AlphaFoldDB" id="A0A454XM24"/>
<dbReference type="Proteomes" id="UP000005239">
    <property type="component" value="Unassembled WGS sequence"/>
</dbReference>
<dbReference type="InterPro" id="IPR009088">
    <property type="entry name" value="TFIIA_b-brl"/>
</dbReference>
<accession>A0A454XM24</accession>
<evidence type="ECO:0000256" key="5">
    <source>
        <dbReference type="ARBA" id="ARBA00023242"/>
    </source>
</evidence>
<dbReference type="FunFam" id="1.10.287.190:FF:000001">
    <property type="entry name" value="Transcription initiation factor IIA subunit 2"/>
    <property type="match status" value="1"/>
</dbReference>
<comment type="function">
    <text evidence="6">TFIIA is a component of the transcription machinery of RNA polymerase II and plays an important role in transcriptional activation.</text>
</comment>